<proteinExistence type="predicted"/>
<dbReference type="EMBL" id="CAJNRG010014022">
    <property type="protein sequence ID" value="CAF2152698.1"/>
    <property type="molecule type" value="Genomic_DNA"/>
</dbReference>
<feature type="non-terminal residue" evidence="3">
    <location>
        <position position="1"/>
    </location>
</feature>
<dbReference type="Proteomes" id="UP000663866">
    <property type="component" value="Unassembled WGS sequence"/>
</dbReference>
<dbReference type="EMBL" id="CAJOBF010012505">
    <property type="protein sequence ID" value="CAF4319365.1"/>
    <property type="molecule type" value="Genomic_DNA"/>
</dbReference>
<sequence>LEEGKHLVELLIDPQTLDEDFTDINDLINRLCLKRTFQTTLSQLQINED</sequence>
<evidence type="ECO:0000313" key="2">
    <source>
        <dbReference type="EMBL" id="CAF2234746.1"/>
    </source>
</evidence>
<dbReference type="Proteomes" id="UP000663887">
    <property type="component" value="Unassembled WGS sequence"/>
</dbReference>
<dbReference type="EMBL" id="CAJNRF010017618">
    <property type="protein sequence ID" value="CAF2234746.1"/>
    <property type="molecule type" value="Genomic_DNA"/>
</dbReference>
<evidence type="ECO:0000313" key="6">
    <source>
        <dbReference type="Proteomes" id="UP000663866"/>
    </source>
</evidence>
<organism evidence="3 5">
    <name type="scientific">Rotaria magnacalcarata</name>
    <dbReference type="NCBI Taxonomy" id="392030"/>
    <lineage>
        <taxon>Eukaryota</taxon>
        <taxon>Metazoa</taxon>
        <taxon>Spiralia</taxon>
        <taxon>Gnathifera</taxon>
        <taxon>Rotifera</taxon>
        <taxon>Eurotatoria</taxon>
        <taxon>Bdelloidea</taxon>
        <taxon>Philodinida</taxon>
        <taxon>Philodinidae</taxon>
        <taxon>Rotaria</taxon>
    </lineage>
</organism>
<accession>A0A820J0E1</accession>
<evidence type="ECO:0000313" key="3">
    <source>
        <dbReference type="EMBL" id="CAF4319365.1"/>
    </source>
</evidence>
<evidence type="ECO:0000313" key="1">
    <source>
        <dbReference type="EMBL" id="CAF2152698.1"/>
    </source>
</evidence>
<dbReference type="Proteomes" id="UP000663856">
    <property type="component" value="Unassembled WGS sequence"/>
</dbReference>
<comment type="caution">
    <text evidence="3">The sequence shown here is derived from an EMBL/GenBank/DDBJ whole genome shotgun (WGS) entry which is preliminary data.</text>
</comment>
<evidence type="ECO:0000313" key="5">
    <source>
        <dbReference type="Proteomes" id="UP000663842"/>
    </source>
</evidence>
<protein>
    <submittedName>
        <fullName evidence="3">Uncharacterized protein</fullName>
    </submittedName>
</protein>
<evidence type="ECO:0000313" key="4">
    <source>
        <dbReference type="EMBL" id="CAF4392091.1"/>
    </source>
</evidence>
<keyword evidence="6" id="KW-1185">Reference proteome</keyword>
<dbReference type="EMBL" id="CAJOBG010039925">
    <property type="protein sequence ID" value="CAF4392091.1"/>
    <property type="molecule type" value="Genomic_DNA"/>
</dbReference>
<reference evidence="3" key="1">
    <citation type="submission" date="2021-02" db="EMBL/GenBank/DDBJ databases">
        <authorList>
            <person name="Nowell W R."/>
        </authorList>
    </citation>
    <scope>NUCLEOTIDE SEQUENCE</scope>
</reference>
<dbReference type="Proteomes" id="UP000663842">
    <property type="component" value="Unassembled WGS sequence"/>
</dbReference>
<name>A0A820J0E1_9BILA</name>
<gene>
    <name evidence="4" type="ORF">OVN521_LOCUS34355</name>
    <name evidence="3" type="ORF">UXM345_LOCUS34378</name>
    <name evidence="2" type="ORF">WKI299_LOCUS36206</name>
    <name evidence="1" type="ORF">XDN619_LOCUS28923</name>
</gene>
<dbReference type="AlphaFoldDB" id="A0A820J0E1"/>